<feature type="transmembrane region" description="Helical" evidence="5">
    <location>
        <begin position="56"/>
        <end position="78"/>
    </location>
</feature>
<dbReference type="RefSeq" id="WP_150435986.1">
    <property type="nucleotide sequence ID" value="NZ_VYKJ01000008.1"/>
</dbReference>
<dbReference type="EMBL" id="VYKJ01000008">
    <property type="protein sequence ID" value="KAA8998509.1"/>
    <property type="molecule type" value="Genomic_DNA"/>
</dbReference>
<keyword evidence="2 5" id="KW-0812">Transmembrane</keyword>
<dbReference type="Gene3D" id="1.20.1740.10">
    <property type="entry name" value="Amino acid/polyamine transporter I"/>
    <property type="match status" value="1"/>
</dbReference>
<keyword evidence="3 5" id="KW-1133">Transmembrane helix</keyword>
<evidence type="ECO:0000256" key="5">
    <source>
        <dbReference type="SAM" id="Phobius"/>
    </source>
</evidence>
<evidence type="ECO:0000256" key="3">
    <source>
        <dbReference type="ARBA" id="ARBA00022989"/>
    </source>
</evidence>
<feature type="domain" description="Amino acid permease/ SLC12A" evidence="6">
    <location>
        <begin position="23"/>
        <end position="433"/>
    </location>
</feature>
<name>A0A5J5FXF4_9GAMM</name>
<evidence type="ECO:0000256" key="2">
    <source>
        <dbReference type="ARBA" id="ARBA00022692"/>
    </source>
</evidence>
<dbReference type="GO" id="GO:0016020">
    <property type="term" value="C:membrane"/>
    <property type="evidence" value="ECO:0007669"/>
    <property type="project" value="UniProtKB-SubCell"/>
</dbReference>
<evidence type="ECO:0000259" key="6">
    <source>
        <dbReference type="Pfam" id="PF00324"/>
    </source>
</evidence>
<dbReference type="PANTHER" id="PTHR42770">
    <property type="entry name" value="AMINO ACID TRANSPORTER-RELATED"/>
    <property type="match status" value="1"/>
</dbReference>
<feature type="transmembrane region" description="Helical" evidence="5">
    <location>
        <begin position="235"/>
        <end position="255"/>
    </location>
</feature>
<feature type="transmembrane region" description="Helical" evidence="5">
    <location>
        <begin position="202"/>
        <end position="223"/>
    </location>
</feature>
<feature type="transmembrane region" description="Helical" evidence="5">
    <location>
        <begin position="406"/>
        <end position="427"/>
    </location>
</feature>
<feature type="transmembrane region" description="Helical" evidence="5">
    <location>
        <begin position="164"/>
        <end position="182"/>
    </location>
</feature>
<dbReference type="Proteomes" id="UP000335415">
    <property type="component" value="Unassembled WGS sequence"/>
</dbReference>
<feature type="transmembrane region" description="Helical" evidence="5">
    <location>
        <begin position="275"/>
        <end position="303"/>
    </location>
</feature>
<feature type="transmembrane region" description="Helical" evidence="5">
    <location>
        <begin position="20"/>
        <end position="44"/>
    </location>
</feature>
<evidence type="ECO:0000256" key="4">
    <source>
        <dbReference type="ARBA" id="ARBA00023136"/>
    </source>
</evidence>
<proteinExistence type="predicted"/>
<feature type="transmembrane region" description="Helical" evidence="5">
    <location>
        <begin position="339"/>
        <end position="361"/>
    </location>
</feature>
<dbReference type="InterPro" id="IPR050367">
    <property type="entry name" value="APC_superfamily"/>
</dbReference>
<dbReference type="PIRSF" id="PIRSF006060">
    <property type="entry name" value="AA_transporter"/>
    <property type="match status" value="1"/>
</dbReference>
<accession>A0A5J5FXF4</accession>
<keyword evidence="4 5" id="KW-0472">Membrane</keyword>
<sequence>MAQRNSRQQHQLQKGSLGLWSVIFFVIAAASPLTGVVGGLPVAFMAGNGAGVPGVYVLAGMLLIVFSFGFIAMSRYVVNAGAFYAYIAQGLGTRSGIAGLGVALLAYTAIQLAVTAMFGFFFSQFLQAQIGFAPPWWLLSLAMQGMVVLLGIAKVELGGKVLGVLMLLEVAIVLLLDVAILARPAPFELRSFSPSGILQDGMGIAMIFAICSFVGFEATAIYSEECRNPGKVIPRATLLAVTLITAFFALTGWALVQYAGDDHVAALAARDPGAFIFSITESVLGAWAIHVMSILLLTSLFAAAQAFHNTLARYLFAIGRDGLIWAKMAKTHPIHQTPWVASLVQGVFMLCATALFALLRLDPMAEVFSWASALGSMSILLLQFSVSVAVILYFQRHAALPVSRWSRLFAPAISAAGMLAALVLVVGNLDVLSGSSSPVVASLPYLLLLVAGAGFLSAHFLHRLDPERYSRVGQIVESL</sequence>
<dbReference type="Pfam" id="PF00324">
    <property type="entry name" value="AA_permease"/>
    <property type="match status" value="1"/>
</dbReference>
<evidence type="ECO:0000313" key="8">
    <source>
        <dbReference type="Proteomes" id="UP000335415"/>
    </source>
</evidence>
<comment type="caution">
    <text evidence="7">The sequence shown here is derived from an EMBL/GenBank/DDBJ whole genome shotgun (WGS) entry which is preliminary data.</text>
</comment>
<dbReference type="AlphaFoldDB" id="A0A5J5FXF4"/>
<dbReference type="InterPro" id="IPR004841">
    <property type="entry name" value="AA-permease/SLC12A_dom"/>
</dbReference>
<feature type="transmembrane region" description="Helical" evidence="5">
    <location>
        <begin position="134"/>
        <end position="152"/>
    </location>
</feature>
<dbReference type="GO" id="GO:0055085">
    <property type="term" value="P:transmembrane transport"/>
    <property type="evidence" value="ECO:0007669"/>
    <property type="project" value="InterPro"/>
</dbReference>
<protein>
    <submittedName>
        <fullName evidence="7">APC family permease</fullName>
    </submittedName>
</protein>
<feature type="transmembrane region" description="Helical" evidence="5">
    <location>
        <begin position="439"/>
        <end position="461"/>
    </location>
</feature>
<dbReference type="OrthoDB" id="9804700at2"/>
<feature type="transmembrane region" description="Helical" evidence="5">
    <location>
        <begin position="99"/>
        <end position="122"/>
    </location>
</feature>
<reference evidence="7 8" key="1">
    <citation type="submission" date="2019-09" db="EMBL/GenBank/DDBJ databases">
        <authorList>
            <person name="Li Y."/>
        </authorList>
    </citation>
    <scope>NUCLEOTIDE SEQUENCE [LARGE SCALE GENOMIC DNA]</scope>
    <source>
        <strain evidence="7 8">L3-3HA</strain>
    </source>
</reference>
<evidence type="ECO:0000313" key="7">
    <source>
        <dbReference type="EMBL" id="KAA8998509.1"/>
    </source>
</evidence>
<organism evidence="7 8">
    <name type="scientific">Affinibrenneria salicis</name>
    <dbReference type="NCBI Taxonomy" id="2590031"/>
    <lineage>
        <taxon>Bacteria</taxon>
        <taxon>Pseudomonadati</taxon>
        <taxon>Pseudomonadota</taxon>
        <taxon>Gammaproteobacteria</taxon>
        <taxon>Enterobacterales</taxon>
        <taxon>Pectobacteriaceae</taxon>
        <taxon>Affinibrenneria</taxon>
    </lineage>
</organism>
<comment type="subcellular location">
    <subcellularLocation>
        <location evidence="1">Membrane</location>
        <topology evidence="1">Multi-pass membrane protein</topology>
    </subcellularLocation>
</comment>
<feature type="transmembrane region" description="Helical" evidence="5">
    <location>
        <begin position="367"/>
        <end position="394"/>
    </location>
</feature>
<gene>
    <name evidence="7" type="ORF">FJU30_16035</name>
</gene>
<evidence type="ECO:0000256" key="1">
    <source>
        <dbReference type="ARBA" id="ARBA00004141"/>
    </source>
</evidence>
<keyword evidence="8" id="KW-1185">Reference proteome</keyword>
<dbReference type="PANTHER" id="PTHR42770:SF16">
    <property type="entry name" value="AMINO ACID PERMEASE"/>
    <property type="match status" value="1"/>
</dbReference>